<feature type="transmembrane region" description="Helical" evidence="7">
    <location>
        <begin position="486"/>
        <end position="503"/>
    </location>
</feature>
<feature type="transmembrane region" description="Helical" evidence="7">
    <location>
        <begin position="296"/>
        <end position="318"/>
    </location>
</feature>
<keyword evidence="3 8" id="KW-0732">Signal</keyword>
<name>A0A9W8LMQ6_9FUNG</name>
<feature type="chain" id="PRO_5040724651" description="GOST seven transmembrane domain-containing protein" evidence="8">
    <location>
        <begin position="26"/>
        <end position="617"/>
    </location>
</feature>
<evidence type="ECO:0000256" key="4">
    <source>
        <dbReference type="ARBA" id="ARBA00022989"/>
    </source>
</evidence>
<comment type="caution">
    <text evidence="10">The sequence shown here is derived from an EMBL/GenBank/DDBJ whole genome shotgun (WGS) entry which is preliminary data.</text>
</comment>
<proteinExistence type="predicted"/>
<dbReference type="GO" id="GO:0042147">
    <property type="term" value="P:retrograde transport, endosome to Golgi"/>
    <property type="evidence" value="ECO:0007669"/>
    <property type="project" value="TreeGrafter"/>
</dbReference>
<feature type="signal peptide" evidence="8">
    <location>
        <begin position="1"/>
        <end position="25"/>
    </location>
</feature>
<evidence type="ECO:0000256" key="2">
    <source>
        <dbReference type="ARBA" id="ARBA00022692"/>
    </source>
</evidence>
<evidence type="ECO:0000259" key="9">
    <source>
        <dbReference type="Pfam" id="PF06814"/>
    </source>
</evidence>
<dbReference type="Pfam" id="PF06814">
    <property type="entry name" value="GOST_TM"/>
    <property type="match status" value="1"/>
</dbReference>
<dbReference type="Proteomes" id="UP001140172">
    <property type="component" value="Unassembled WGS sequence"/>
</dbReference>
<feature type="region of interest" description="Disordered" evidence="6">
    <location>
        <begin position="576"/>
        <end position="617"/>
    </location>
</feature>
<evidence type="ECO:0000256" key="3">
    <source>
        <dbReference type="ARBA" id="ARBA00022729"/>
    </source>
</evidence>
<dbReference type="AlphaFoldDB" id="A0A9W8LMQ6"/>
<organism evidence="10 11">
    <name type="scientific">Coemansia interrupta</name>
    <dbReference type="NCBI Taxonomy" id="1126814"/>
    <lineage>
        <taxon>Eukaryota</taxon>
        <taxon>Fungi</taxon>
        <taxon>Fungi incertae sedis</taxon>
        <taxon>Zoopagomycota</taxon>
        <taxon>Kickxellomycotina</taxon>
        <taxon>Kickxellomycetes</taxon>
        <taxon>Kickxellales</taxon>
        <taxon>Kickxellaceae</taxon>
        <taxon>Coemansia</taxon>
    </lineage>
</organism>
<keyword evidence="5 7" id="KW-0472">Membrane</keyword>
<dbReference type="PANTHER" id="PTHR21229">
    <property type="entry name" value="LUNG SEVEN TRANSMEMBRANE RECEPTOR"/>
    <property type="match status" value="1"/>
</dbReference>
<keyword evidence="2 7" id="KW-0812">Transmembrane</keyword>
<keyword evidence="11" id="KW-1185">Reference proteome</keyword>
<evidence type="ECO:0000256" key="5">
    <source>
        <dbReference type="ARBA" id="ARBA00023136"/>
    </source>
</evidence>
<dbReference type="GO" id="GO:0005829">
    <property type="term" value="C:cytosol"/>
    <property type="evidence" value="ECO:0007669"/>
    <property type="project" value="GOC"/>
</dbReference>
<accession>A0A9W8LMQ6</accession>
<feature type="transmembrane region" description="Helical" evidence="7">
    <location>
        <begin position="400"/>
        <end position="421"/>
    </location>
</feature>
<feature type="compositionally biased region" description="Low complexity" evidence="6">
    <location>
        <begin position="593"/>
        <end position="608"/>
    </location>
</feature>
<protein>
    <recommendedName>
        <fullName evidence="9">GOST seven transmembrane domain-containing protein</fullName>
    </recommendedName>
</protein>
<evidence type="ECO:0000313" key="11">
    <source>
        <dbReference type="Proteomes" id="UP001140172"/>
    </source>
</evidence>
<dbReference type="OrthoDB" id="19932at2759"/>
<dbReference type="EMBL" id="JANBUM010000086">
    <property type="protein sequence ID" value="KAJ2785490.1"/>
    <property type="molecule type" value="Genomic_DNA"/>
</dbReference>
<keyword evidence="4 7" id="KW-1133">Transmembrane helix</keyword>
<feature type="transmembrane region" description="Helical" evidence="7">
    <location>
        <begin position="442"/>
        <end position="466"/>
    </location>
</feature>
<dbReference type="GO" id="GO:0016020">
    <property type="term" value="C:membrane"/>
    <property type="evidence" value="ECO:0007669"/>
    <property type="project" value="UniProtKB-SubCell"/>
</dbReference>
<feature type="transmembrane region" description="Helical" evidence="7">
    <location>
        <begin position="262"/>
        <end position="284"/>
    </location>
</feature>
<dbReference type="GO" id="GO:0005794">
    <property type="term" value="C:Golgi apparatus"/>
    <property type="evidence" value="ECO:0007669"/>
    <property type="project" value="TreeGrafter"/>
</dbReference>
<evidence type="ECO:0000256" key="7">
    <source>
        <dbReference type="SAM" id="Phobius"/>
    </source>
</evidence>
<evidence type="ECO:0000256" key="8">
    <source>
        <dbReference type="SAM" id="SignalP"/>
    </source>
</evidence>
<feature type="domain" description="GOST seven transmembrane" evidence="9">
    <location>
        <begin position="260"/>
        <end position="510"/>
    </location>
</feature>
<feature type="transmembrane region" description="Helical" evidence="7">
    <location>
        <begin position="338"/>
        <end position="357"/>
    </location>
</feature>
<dbReference type="InterPro" id="IPR009637">
    <property type="entry name" value="GPR107/GPR108-like"/>
</dbReference>
<gene>
    <name evidence="10" type="ORF">GGI15_001884</name>
</gene>
<evidence type="ECO:0000313" key="10">
    <source>
        <dbReference type="EMBL" id="KAJ2785490.1"/>
    </source>
</evidence>
<dbReference type="PANTHER" id="PTHR21229:SF1">
    <property type="entry name" value="GH17801P"/>
    <property type="match status" value="1"/>
</dbReference>
<feature type="transmembrane region" description="Helical" evidence="7">
    <location>
        <begin position="369"/>
        <end position="388"/>
    </location>
</feature>
<feature type="compositionally biased region" description="Acidic residues" evidence="6">
    <location>
        <begin position="577"/>
        <end position="586"/>
    </location>
</feature>
<reference evidence="10" key="1">
    <citation type="submission" date="2022-07" db="EMBL/GenBank/DDBJ databases">
        <title>Phylogenomic reconstructions and comparative analyses of Kickxellomycotina fungi.</title>
        <authorList>
            <person name="Reynolds N.K."/>
            <person name="Stajich J.E."/>
            <person name="Barry K."/>
            <person name="Grigoriev I.V."/>
            <person name="Crous P."/>
            <person name="Smith M.E."/>
        </authorList>
    </citation>
    <scope>NUCLEOTIDE SEQUENCE</scope>
    <source>
        <strain evidence="10">BCRC 34489</strain>
    </source>
</reference>
<evidence type="ECO:0000256" key="6">
    <source>
        <dbReference type="SAM" id="MobiDB-lite"/>
    </source>
</evidence>
<dbReference type="InterPro" id="IPR053937">
    <property type="entry name" value="GOST_TM"/>
</dbReference>
<comment type="subcellular location">
    <subcellularLocation>
        <location evidence="1">Membrane</location>
        <topology evidence="1">Multi-pass membrane protein</topology>
    </subcellularLocation>
</comment>
<evidence type="ECO:0000256" key="1">
    <source>
        <dbReference type="ARBA" id="ARBA00004141"/>
    </source>
</evidence>
<sequence>MAVWSASRVAALVLGMSLWALRASAEIGYLAHGDGEGFKCAGVYGSPNKLQGRRSAIEVEIPPEPPSDITIAIFNYPDSKWIGIPVKAGTKLPDEAIDMPATYINSDMDPENTDQDAGVQRFSVCANETIAMGLCSEIDRGRPLVNDRDNDGKPRSFTSVVYADYIMLSRSGTGSTRLEYKAWLDAHNGTDPHDDSWKGKARSSVIDGTTIEWTADGTLKLRYLVNTTGFYCVDAASTGDFTARAEWTNSYGLLPASEYPKMYVYLLLMIAYAGIAIAWAFMSWRVWSEILPVQNQLLGLTCLLAVDMGMNFGFWKYYNTTGTPSMVYSIFTLIIDAGRNSLSFFMLLVVALGWGVVRPSLGKTMIRCILLAIVHFSAGCLYGAGILFRDPHDQEPLGLIYVIPLSLSMTMFYTWTLSAIINTTHVLVERQQTYKLSMYNKLWRLLVVCLLLLLVFFIFDVLHTVFYERLSVAARSWKWRWFWTDGWLNFEYFVAIAVILYWWRPTSQNYRYSLEEIAGDEMDAMAREHVGNGNDSFDNPRMGEDLELAEFELATAKGNNRKTSFSGDDVQFVINNDEVDFSSDSDEEHHTHASPPSTALAESSASSAQQQDKTHTA</sequence>